<reference evidence="1 2" key="1">
    <citation type="journal article" date="2019" name="Int. J. Syst. Evol. Microbiol.">
        <title>The Global Catalogue of Microorganisms (GCM) 10K type strain sequencing project: providing services to taxonomists for standard genome sequencing and annotation.</title>
        <authorList>
            <consortium name="The Broad Institute Genomics Platform"/>
            <consortium name="The Broad Institute Genome Sequencing Center for Infectious Disease"/>
            <person name="Wu L."/>
            <person name="Ma J."/>
        </authorList>
    </citation>
    <scope>NUCLEOTIDE SEQUENCE [LARGE SCALE GENOMIC DNA]</scope>
    <source>
        <strain evidence="1 2">JCM 14588</strain>
    </source>
</reference>
<sequence length="301" mass="32937">MSAREWDLAVQRGRIRPGSFRGAVAVAFAIALQRSAGASVTFPGVPVADDAAASPFSFPQAFQRVFEELDSPDGPHWSAHRIDNVARGIRDLALDELSDLLRGGTPFRAQFVDALSRVNTLMRKATEPSRHPEKRLADVSVERTGRKGRPPIAGGAMSAMTFTPGDADVVNFQTDARRRADFAFAESRLGEARLWREAADAVDRAFATSRGWHRGSTQVDAPIEWVRWALARSAGEPLTPKQAEAMVRAVAGREATPTNQQLGTSLSDMLKAKHPEVKRVGRGQYIATEWLRRSRAGGVER</sequence>
<proteinExistence type="predicted"/>
<gene>
    <name evidence="1" type="ORF">GCM10009762_24840</name>
</gene>
<comment type="caution">
    <text evidence="1">The sequence shown here is derived from an EMBL/GenBank/DDBJ whole genome shotgun (WGS) entry which is preliminary data.</text>
</comment>
<dbReference type="EMBL" id="BAAANV010000053">
    <property type="protein sequence ID" value="GAA1550790.1"/>
    <property type="molecule type" value="Genomic_DNA"/>
</dbReference>
<accession>A0ABN2C3Q3</accession>
<organism evidence="1 2">
    <name type="scientific">Dermacoccus barathri</name>
    <dbReference type="NCBI Taxonomy" id="322601"/>
    <lineage>
        <taxon>Bacteria</taxon>
        <taxon>Bacillati</taxon>
        <taxon>Actinomycetota</taxon>
        <taxon>Actinomycetes</taxon>
        <taxon>Micrococcales</taxon>
        <taxon>Dermacoccaceae</taxon>
        <taxon>Dermacoccus</taxon>
    </lineage>
</organism>
<protein>
    <recommendedName>
        <fullName evidence="3">HTH HARE-type domain-containing protein</fullName>
    </recommendedName>
</protein>
<dbReference type="Proteomes" id="UP001501288">
    <property type="component" value="Unassembled WGS sequence"/>
</dbReference>
<name>A0ABN2C3Q3_9MICO</name>
<evidence type="ECO:0000313" key="2">
    <source>
        <dbReference type="Proteomes" id="UP001501288"/>
    </source>
</evidence>
<keyword evidence="2" id="KW-1185">Reference proteome</keyword>
<evidence type="ECO:0008006" key="3">
    <source>
        <dbReference type="Google" id="ProtNLM"/>
    </source>
</evidence>
<evidence type="ECO:0000313" key="1">
    <source>
        <dbReference type="EMBL" id="GAA1550790.1"/>
    </source>
</evidence>